<feature type="transmembrane region" description="Helical" evidence="1">
    <location>
        <begin position="104"/>
        <end position="124"/>
    </location>
</feature>
<feature type="transmembrane region" description="Helical" evidence="1">
    <location>
        <begin position="226"/>
        <end position="247"/>
    </location>
</feature>
<dbReference type="InterPro" id="IPR010699">
    <property type="entry name" value="DUF1275"/>
</dbReference>
<accession>A0A317WZ96</accession>
<gene>
    <name evidence="2" type="ORF">BO94DRAFT_622759</name>
</gene>
<evidence type="ECO:0000313" key="3">
    <source>
        <dbReference type="Proteomes" id="UP000246702"/>
    </source>
</evidence>
<keyword evidence="1" id="KW-1133">Transmembrane helix</keyword>
<organism evidence="2 3">
    <name type="scientific">Aspergillus sclerotioniger CBS 115572</name>
    <dbReference type="NCBI Taxonomy" id="1450535"/>
    <lineage>
        <taxon>Eukaryota</taxon>
        <taxon>Fungi</taxon>
        <taxon>Dikarya</taxon>
        <taxon>Ascomycota</taxon>
        <taxon>Pezizomycotina</taxon>
        <taxon>Eurotiomycetes</taxon>
        <taxon>Eurotiomycetidae</taxon>
        <taxon>Eurotiales</taxon>
        <taxon>Aspergillaceae</taxon>
        <taxon>Aspergillus</taxon>
        <taxon>Aspergillus subgen. Circumdati</taxon>
    </lineage>
</organism>
<dbReference type="GeneID" id="37119244"/>
<evidence type="ECO:0000256" key="1">
    <source>
        <dbReference type="SAM" id="Phobius"/>
    </source>
</evidence>
<reference evidence="2 3" key="1">
    <citation type="submission" date="2016-12" db="EMBL/GenBank/DDBJ databases">
        <title>The genomes of Aspergillus section Nigri reveals drivers in fungal speciation.</title>
        <authorList>
            <consortium name="DOE Joint Genome Institute"/>
            <person name="Vesth T.C."/>
            <person name="Nybo J."/>
            <person name="Theobald S."/>
            <person name="Brandl J."/>
            <person name="Frisvad J.C."/>
            <person name="Nielsen K.F."/>
            <person name="Lyhne E.K."/>
            <person name="Kogle M.E."/>
            <person name="Kuo A."/>
            <person name="Riley R."/>
            <person name="Clum A."/>
            <person name="Nolan M."/>
            <person name="Lipzen A."/>
            <person name="Salamov A."/>
            <person name="Henrissat B."/>
            <person name="Wiebenga A."/>
            <person name="De Vries R.P."/>
            <person name="Grigoriev I.V."/>
            <person name="Mortensen U.H."/>
            <person name="Andersen M.R."/>
            <person name="Baker S.E."/>
        </authorList>
    </citation>
    <scope>NUCLEOTIDE SEQUENCE [LARGE SCALE GENOMIC DNA]</scope>
    <source>
        <strain evidence="2 3">CBS 115572</strain>
    </source>
</reference>
<dbReference type="EMBL" id="MSFK01000009">
    <property type="protein sequence ID" value="PWY91301.1"/>
    <property type="molecule type" value="Genomic_DNA"/>
</dbReference>
<dbReference type="AlphaFoldDB" id="A0A317WZ96"/>
<keyword evidence="3" id="KW-1185">Reference proteome</keyword>
<feature type="transmembrane region" description="Helical" evidence="1">
    <location>
        <begin position="203"/>
        <end position="220"/>
    </location>
</feature>
<dbReference type="Pfam" id="PF06912">
    <property type="entry name" value="DUF1275"/>
    <property type="match status" value="1"/>
</dbReference>
<keyword evidence="1" id="KW-0812">Transmembrane</keyword>
<dbReference type="PANTHER" id="PTHR37488:SF7">
    <property type="entry name" value="DUF1275 DOMAIN PROTEIN"/>
    <property type="match status" value="1"/>
</dbReference>
<sequence>MSDTKGASPVVTYVRAEINTKYADLLLLACCFCSGLLDSTMFNVEYNTFVSMQTGNTIFLGLGASKQDTREYDWARSLTAIVCYALGSFIFSRINGYLGPKRRGTLVTAFLLQVVLIIIAAALIQSHVITGDLADAHAAHYITHWDQEAVIVLLSMQSAGQTVASRVLGYNEVPTVVITSLLCDLMMDPKVFMLRNEKRDRRIAAFVLTLVGAIAGGWISRATGNVWPALWIIAGLKFFMAVALSFWHVK</sequence>
<keyword evidence="1" id="KW-0472">Membrane</keyword>
<dbReference type="Proteomes" id="UP000246702">
    <property type="component" value="Unassembled WGS sequence"/>
</dbReference>
<dbReference type="STRING" id="1450535.A0A317WZ96"/>
<comment type="caution">
    <text evidence="2">The sequence shown here is derived from an EMBL/GenBank/DDBJ whole genome shotgun (WGS) entry which is preliminary data.</text>
</comment>
<feature type="transmembrane region" description="Helical" evidence="1">
    <location>
        <begin position="74"/>
        <end position="92"/>
    </location>
</feature>
<dbReference type="PANTHER" id="PTHR37488">
    <property type="entry name" value="DUF1275 DOMAIN-CONTAINING PROTEIN"/>
    <property type="match status" value="1"/>
</dbReference>
<dbReference type="RefSeq" id="XP_025469029.1">
    <property type="nucleotide sequence ID" value="XM_025617101.1"/>
</dbReference>
<name>A0A317WZ96_9EURO</name>
<protein>
    <submittedName>
        <fullName evidence="2">DUF1275 domain protein</fullName>
    </submittedName>
</protein>
<dbReference type="OrthoDB" id="5288586at2759"/>
<evidence type="ECO:0000313" key="2">
    <source>
        <dbReference type="EMBL" id="PWY91301.1"/>
    </source>
</evidence>
<proteinExistence type="predicted"/>